<dbReference type="Proteomes" id="UP000276980">
    <property type="component" value="Chromosome"/>
</dbReference>
<evidence type="ECO:0000256" key="1">
    <source>
        <dbReference type="SAM" id="Phobius"/>
    </source>
</evidence>
<proteinExistence type="predicted"/>
<name>A0A3Q8XD89_ACIJO</name>
<sequence length="206" mass="24413">MYLFTGQTLHSALDWSQQEIITLFQQLWSWSKHHFGWTLFISLIFNLLVFICFPNSWIPTQIHSKTFDELTVEISKGRISTLKFKQQHHLWIANCALMGEPVQTLCDQSSHRHQFTAKQVEVYYLERIFWNLKNAKKEAFIHQITLADSRLQHLDMTYSSTAANFEQWKKHQLAPLYVIRTLISLNLWWLLIIVGVKIKAQIQLKQ</sequence>
<accession>A0A3Q8XD89</accession>
<organism evidence="2 3">
    <name type="scientific">Acinetobacter johnsonii</name>
    <dbReference type="NCBI Taxonomy" id="40214"/>
    <lineage>
        <taxon>Bacteria</taxon>
        <taxon>Pseudomonadati</taxon>
        <taxon>Pseudomonadota</taxon>
        <taxon>Gammaproteobacteria</taxon>
        <taxon>Moraxellales</taxon>
        <taxon>Moraxellaceae</taxon>
        <taxon>Acinetobacter</taxon>
    </lineage>
</organism>
<protein>
    <submittedName>
        <fullName evidence="2">Uncharacterized protein</fullName>
    </submittedName>
</protein>
<keyword evidence="1" id="KW-0472">Membrane</keyword>
<feature type="transmembrane region" description="Helical" evidence="1">
    <location>
        <begin position="177"/>
        <end position="196"/>
    </location>
</feature>
<evidence type="ECO:0000313" key="2">
    <source>
        <dbReference type="EMBL" id="AZN63871.1"/>
    </source>
</evidence>
<dbReference type="EMBL" id="CP022298">
    <property type="protein sequence ID" value="AZN63871.1"/>
    <property type="molecule type" value="Genomic_DNA"/>
</dbReference>
<feature type="transmembrane region" description="Helical" evidence="1">
    <location>
        <begin position="34"/>
        <end position="53"/>
    </location>
</feature>
<keyword evidence="1" id="KW-0812">Transmembrane</keyword>
<dbReference type="AlphaFoldDB" id="A0A3Q8XD89"/>
<evidence type="ECO:0000313" key="3">
    <source>
        <dbReference type="Proteomes" id="UP000276980"/>
    </source>
</evidence>
<reference evidence="2 3" key="1">
    <citation type="submission" date="2017-06" db="EMBL/GenBank/DDBJ databases">
        <title>Complete Genome Sequence of the Carbazole-Degrading Bacterium Acinetobacter johnsonii IC001.</title>
        <authorList>
            <person name="Vejarano F."/>
            <person name="Suzuki-Minakuchi C."/>
            <person name="Ohtsubo Y."/>
            <person name="Tsuda M."/>
            <person name="Okada K."/>
            <person name="Nojiri H."/>
        </authorList>
    </citation>
    <scope>NUCLEOTIDE SEQUENCE [LARGE SCALE GENOMIC DNA]</scope>
    <source>
        <strain evidence="2 3">IC001</strain>
    </source>
</reference>
<keyword evidence="1" id="KW-1133">Transmembrane helix</keyword>
<gene>
    <name evidence="2" type="ORF">CFH90_07475</name>
</gene>